<evidence type="ECO:0000256" key="3">
    <source>
        <dbReference type="ARBA" id="ARBA00022573"/>
    </source>
</evidence>
<name>A0A1G6B6Q9_9BACT</name>
<comment type="pathway">
    <text evidence="2 6">Cofactor biosynthesis; adenosylcobalamin biosynthesis.</text>
</comment>
<dbReference type="NCBIfam" id="TIGR00313">
    <property type="entry name" value="cobQ"/>
    <property type="match status" value="1"/>
</dbReference>
<evidence type="ECO:0000256" key="1">
    <source>
        <dbReference type="ARBA" id="ARBA00003444"/>
    </source>
</evidence>
<dbReference type="InterPro" id="IPR027417">
    <property type="entry name" value="P-loop_NTPase"/>
</dbReference>
<evidence type="ECO:0000259" key="8">
    <source>
        <dbReference type="Pfam" id="PF01656"/>
    </source>
</evidence>
<feature type="domain" description="CobB/CobQ-like glutamine amidotransferase" evidence="9">
    <location>
        <begin position="631"/>
        <end position="822"/>
    </location>
</feature>
<dbReference type="Gene3D" id="3.40.640.10">
    <property type="entry name" value="Type I PLP-dependent aspartate aminotransferase-like (Major domain)"/>
    <property type="match status" value="1"/>
</dbReference>
<evidence type="ECO:0000313" key="11">
    <source>
        <dbReference type="Proteomes" id="UP000198771"/>
    </source>
</evidence>
<dbReference type="InterPro" id="IPR004459">
    <property type="entry name" value="CobQ_synth"/>
</dbReference>
<dbReference type="InterPro" id="IPR047045">
    <property type="entry name" value="CobQ_N"/>
</dbReference>
<dbReference type="GO" id="GO:0030170">
    <property type="term" value="F:pyridoxal phosphate binding"/>
    <property type="evidence" value="ECO:0007669"/>
    <property type="project" value="InterPro"/>
</dbReference>
<dbReference type="InterPro" id="IPR015422">
    <property type="entry name" value="PyrdxlP-dep_Trfase_small"/>
</dbReference>
<dbReference type="EMBL" id="FMXO01000004">
    <property type="protein sequence ID" value="SDB16316.1"/>
    <property type="molecule type" value="Genomic_DNA"/>
</dbReference>
<dbReference type="CDD" id="cd00609">
    <property type="entry name" value="AAT_like"/>
    <property type="match status" value="1"/>
</dbReference>
<dbReference type="InterPro" id="IPR015421">
    <property type="entry name" value="PyrdxlP-dep_Trfase_major"/>
</dbReference>
<evidence type="ECO:0000256" key="4">
    <source>
        <dbReference type="ARBA" id="ARBA00022962"/>
    </source>
</evidence>
<dbReference type="Pfam" id="PF01656">
    <property type="entry name" value="CbiA"/>
    <property type="match status" value="1"/>
</dbReference>
<dbReference type="SUPFAM" id="SSF53383">
    <property type="entry name" value="PLP-dependent transferases"/>
    <property type="match status" value="1"/>
</dbReference>
<reference evidence="10 11" key="1">
    <citation type="submission" date="2016-10" db="EMBL/GenBank/DDBJ databases">
        <authorList>
            <person name="de Groot N.N."/>
        </authorList>
    </citation>
    <scope>NUCLEOTIDE SEQUENCE [LARGE SCALE GENOMIC DNA]</scope>
    <source>
        <strain evidence="10 11">ASO4-2</strain>
    </source>
</reference>
<dbReference type="InterPro" id="IPR011698">
    <property type="entry name" value="GATase_3"/>
</dbReference>
<comment type="function">
    <text evidence="6">Catalyzes amidations at positions B, D, E, and G on adenosylcobyrinic A,C-diamide. NH(2) groups are provided by glutamine, and one molecule of ATP is hydrogenolyzed for each amidation.</text>
</comment>
<dbReference type="Pfam" id="PF07685">
    <property type="entry name" value="GATase_3"/>
    <property type="match status" value="1"/>
</dbReference>
<dbReference type="GO" id="GO:0015420">
    <property type="term" value="F:ABC-type vitamin B12 transporter activity"/>
    <property type="evidence" value="ECO:0007669"/>
    <property type="project" value="UniProtKB-UniRule"/>
</dbReference>
<feature type="domain" description="Aminotransferase class I/classII large" evidence="7">
    <location>
        <begin position="27"/>
        <end position="352"/>
    </location>
</feature>
<keyword evidence="3 6" id="KW-0169">Cobalamin biosynthesis</keyword>
<feature type="active site" description="Nucleophile" evidence="6">
    <location>
        <position position="711"/>
    </location>
</feature>
<dbReference type="AlphaFoldDB" id="A0A1G6B6Q9"/>
<dbReference type="Gene3D" id="3.90.1150.10">
    <property type="entry name" value="Aspartate Aminotransferase, domain 1"/>
    <property type="match status" value="1"/>
</dbReference>
<dbReference type="InterPro" id="IPR033949">
    <property type="entry name" value="CobQ_GATase1"/>
</dbReference>
<dbReference type="HAMAP" id="MF_00028">
    <property type="entry name" value="CobQ"/>
    <property type="match status" value="1"/>
</dbReference>
<evidence type="ECO:0000259" key="9">
    <source>
        <dbReference type="Pfam" id="PF07685"/>
    </source>
</evidence>
<organism evidence="10 11">
    <name type="scientific">Desulfonatronum thiosulfatophilum</name>
    <dbReference type="NCBI Taxonomy" id="617002"/>
    <lineage>
        <taxon>Bacteria</taxon>
        <taxon>Pseudomonadati</taxon>
        <taxon>Thermodesulfobacteriota</taxon>
        <taxon>Desulfovibrionia</taxon>
        <taxon>Desulfovibrionales</taxon>
        <taxon>Desulfonatronaceae</taxon>
        <taxon>Desulfonatronum</taxon>
    </lineage>
</organism>
<dbReference type="PANTHER" id="PTHR21343:SF1">
    <property type="entry name" value="COBYRIC ACID SYNTHASE"/>
    <property type="match status" value="1"/>
</dbReference>
<dbReference type="Gene3D" id="3.40.50.300">
    <property type="entry name" value="P-loop containing nucleotide triphosphate hydrolases"/>
    <property type="match status" value="1"/>
</dbReference>
<dbReference type="InterPro" id="IPR015424">
    <property type="entry name" value="PyrdxlP-dep_Trfase"/>
</dbReference>
<evidence type="ECO:0000256" key="5">
    <source>
        <dbReference type="ARBA" id="ARBA00048531"/>
    </source>
</evidence>
<dbReference type="InterPro" id="IPR004838">
    <property type="entry name" value="NHTrfase_class1_PyrdxlP-BS"/>
</dbReference>
<dbReference type="PANTHER" id="PTHR21343">
    <property type="entry name" value="DETHIOBIOTIN SYNTHETASE"/>
    <property type="match status" value="1"/>
</dbReference>
<dbReference type="NCBIfam" id="TIGR01140">
    <property type="entry name" value="L_thr_O3P_dcar"/>
    <property type="match status" value="1"/>
</dbReference>
<keyword evidence="4 6" id="KW-0315">Glutamine amidotransferase</keyword>
<dbReference type="STRING" id="617002.SAMN05660653_00753"/>
<comment type="similarity">
    <text evidence="6">Belongs to the CobB/CobQ family. CobQ subfamily.</text>
</comment>
<dbReference type="SUPFAM" id="SSF52317">
    <property type="entry name" value="Class I glutamine amidotransferase-like"/>
    <property type="match status" value="1"/>
</dbReference>
<dbReference type="GO" id="GO:0009236">
    <property type="term" value="P:cobalamin biosynthetic process"/>
    <property type="evidence" value="ECO:0007669"/>
    <property type="project" value="UniProtKB-UniRule"/>
</dbReference>
<dbReference type="UniPathway" id="UPA00148"/>
<dbReference type="SUPFAM" id="SSF52540">
    <property type="entry name" value="P-loop containing nucleoside triphosphate hydrolases"/>
    <property type="match status" value="1"/>
</dbReference>
<comment type="catalytic activity">
    <reaction evidence="5">
        <text>O-phospho-L-threonine + H(+) = (R)-1-aminopropan-2-yl phosphate + CO2</text>
        <dbReference type="Rhea" id="RHEA:11492"/>
        <dbReference type="ChEBI" id="CHEBI:15378"/>
        <dbReference type="ChEBI" id="CHEBI:16526"/>
        <dbReference type="ChEBI" id="CHEBI:58563"/>
        <dbReference type="ChEBI" id="CHEBI:58675"/>
        <dbReference type="EC" id="4.1.1.81"/>
    </reaction>
</comment>
<dbReference type="Gene3D" id="3.40.50.880">
    <property type="match status" value="1"/>
</dbReference>
<gene>
    <name evidence="6" type="primary">cobQ</name>
    <name evidence="10" type="ORF">SAMN05660653_00753</name>
</gene>
<dbReference type="Pfam" id="PF00155">
    <property type="entry name" value="Aminotran_1_2"/>
    <property type="match status" value="1"/>
</dbReference>
<dbReference type="Proteomes" id="UP000198771">
    <property type="component" value="Unassembled WGS sequence"/>
</dbReference>
<protein>
    <recommendedName>
        <fullName evidence="6">Cobyric acid synthase</fullName>
    </recommendedName>
</protein>
<dbReference type="CDD" id="cd05389">
    <property type="entry name" value="CobQ_N"/>
    <property type="match status" value="1"/>
</dbReference>
<feature type="active site" evidence="6">
    <location>
        <position position="815"/>
    </location>
</feature>
<sequence length="875" mass="96268">MNNMNIQAHGGNIWRLSRELNCRPESILDFSASMNPFGPPEWLSALIRDNMASLTHYPDPDCHDLLQAASRRHTIPVEELIADNGTAEILFRLPPLLGLNRAVVPGPAYGDYHGACETHGLEIEHMPLNQDNGFNLDWEELQNRLHEPALVLLGQPNNPTGRTVCPETLRRVARAHPRSWFIVDEAFADFVPDLDRMTRDRPDNVIVLLSLTKFYSIPGLRIGLAAMNAQLVLRYMAMCPAWSVNTLAQLAGTACLADFEFQQLSRERNNAQRTELAQTLARLPDLRVYPSAANFLLCRTTHSRFNALQLAEKLLAQRITIRTCSNFSGLDERYFRVAVRLPEENQRLCDALSEIFLGNRPSRISKSPTPALMFQGTGSDAGKSLLAAALCRILRQDGFSPAPFKAQNMALNSGVTPDGGEIGRAQMLQAQACGLEADRRMNPVLLKPNSETGSQVIVLGRPQGNMSVSDYIRAKEKLRSVVHEAYDGLAAEHDVMVLEGAGSPAEINLKRHDLVNMTMARHAGAAVYLVGDIDRGGVFAALSGTMDTLEGWEREMVRGLVINKFRGQRSLLDPALEWITRRTGRPMVGVVPYLADLGLPEEDSVGFKQGRLFHSSPPRTEKRALEDAVLDVACLDLPHISNFTDLDPLAAEPSVSLRLVRTANDLGNPDLLILPGTKNVMADMAFLRERGLVAAILDLTASAPTQLIGICGGFQMLGEVIHDPHGLESSTTQSVTGLGLLSMTTSLESSKTLCRTAAVHLPSGLEVAGYEIHHGRSAVRESGHAAELVPIIRNADGQNIGYGRRDGPIWGSYLHGIFDNTSFRHWLLNNMLAVKGADPLCGVQGWDLEPALDRLADHVRQHLDIDQIYKTLRVR</sequence>
<dbReference type="InterPro" id="IPR029062">
    <property type="entry name" value="Class_I_gatase-like"/>
</dbReference>
<comment type="function">
    <text evidence="1">Decarboxylates L-threonine-O-3-phosphate to yield (R)-1-amino-2-propanol O-2-phosphate, the precursor for the linkage between the nucleotide loop and the corrin ring in cobalamin.</text>
</comment>
<evidence type="ECO:0000313" key="10">
    <source>
        <dbReference type="EMBL" id="SDB16316.1"/>
    </source>
</evidence>
<dbReference type="PROSITE" id="PS51274">
    <property type="entry name" value="GATASE_COBBQ"/>
    <property type="match status" value="1"/>
</dbReference>
<accession>A0A1G6B6Q9</accession>
<evidence type="ECO:0000259" key="7">
    <source>
        <dbReference type="Pfam" id="PF00155"/>
    </source>
</evidence>
<dbReference type="PROSITE" id="PS00105">
    <property type="entry name" value="AA_TRANSFER_CLASS_1"/>
    <property type="match status" value="1"/>
</dbReference>
<dbReference type="InterPro" id="IPR004839">
    <property type="entry name" value="Aminotransferase_I/II_large"/>
</dbReference>
<keyword evidence="11" id="KW-1185">Reference proteome</keyword>
<dbReference type="InterPro" id="IPR002586">
    <property type="entry name" value="CobQ/CobB/MinD/ParA_Nub-bd_dom"/>
</dbReference>
<dbReference type="CDD" id="cd01750">
    <property type="entry name" value="GATase1_CobQ"/>
    <property type="match status" value="1"/>
</dbReference>
<feature type="domain" description="CobQ/CobB/MinD/ParA nucleotide binding" evidence="8">
    <location>
        <begin position="372"/>
        <end position="597"/>
    </location>
</feature>
<evidence type="ECO:0000256" key="6">
    <source>
        <dbReference type="HAMAP-Rule" id="MF_00028"/>
    </source>
</evidence>
<dbReference type="GO" id="GO:0048472">
    <property type="term" value="F:threonine-phosphate decarboxylase activity"/>
    <property type="evidence" value="ECO:0007669"/>
    <property type="project" value="UniProtKB-EC"/>
</dbReference>
<dbReference type="NCBIfam" id="NF001989">
    <property type="entry name" value="PRK00784.1"/>
    <property type="match status" value="1"/>
</dbReference>
<proteinExistence type="inferred from homology"/>
<dbReference type="InterPro" id="IPR005860">
    <property type="entry name" value="CobD"/>
</dbReference>
<evidence type="ECO:0000256" key="2">
    <source>
        <dbReference type="ARBA" id="ARBA00004953"/>
    </source>
</evidence>